<organism evidence="1 2">
    <name type="scientific">Candidatus Segetimicrobium genomatis</name>
    <dbReference type="NCBI Taxonomy" id="2569760"/>
    <lineage>
        <taxon>Bacteria</taxon>
        <taxon>Bacillati</taxon>
        <taxon>Candidatus Sysuimicrobiota</taxon>
        <taxon>Candidatus Sysuimicrobiia</taxon>
        <taxon>Candidatus Sysuimicrobiales</taxon>
        <taxon>Candidatus Segetimicrobiaceae</taxon>
        <taxon>Candidatus Segetimicrobium</taxon>
    </lineage>
</organism>
<protein>
    <submittedName>
        <fullName evidence="1">Gfo/Idh/MocA family oxidoreductase</fullName>
    </submittedName>
</protein>
<evidence type="ECO:0000313" key="1">
    <source>
        <dbReference type="EMBL" id="TMJ11714.1"/>
    </source>
</evidence>
<gene>
    <name evidence="1" type="ORF">E6H02_06670</name>
</gene>
<comment type="caution">
    <text evidence="1">The sequence shown here is derived from an EMBL/GenBank/DDBJ whole genome shotgun (WGS) entry which is preliminary data.</text>
</comment>
<reference evidence="1 2" key="1">
    <citation type="journal article" date="2019" name="Nat. Microbiol.">
        <title>Mediterranean grassland soil C-N compound turnover is dependent on rainfall and depth, and is mediated by genomically divergent microorganisms.</title>
        <authorList>
            <person name="Diamond S."/>
            <person name="Andeer P.F."/>
            <person name="Li Z."/>
            <person name="Crits-Christoph A."/>
            <person name="Burstein D."/>
            <person name="Anantharaman K."/>
            <person name="Lane K.R."/>
            <person name="Thomas B.C."/>
            <person name="Pan C."/>
            <person name="Northen T.R."/>
            <person name="Banfield J.F."/>
        </authorList>
    </citation>
    <scope>NUCLEOTIDE SEQUENCE [LARGE SCALE GENOMIC DNA]</scope>
    <source>
        <strain evidence="1">NP_5</strain>
    </source>
</reference>
<proteinExistence type="predicted"/>
<dbReference type="Proteomes" id="UP000320393">
    <property type="component" value="Unassembled WGS sequence"/>
</dbReference>
<dbReference type="SUPFAM" id="SSF51735">
    <property type="entry name" value="NAD(P)-binding Rossmann-fold domains"/>
    <property type="match status" value="1"/>
</dbReference>
<accession>A0A537LUM3</accession>
<dbReference type="InterPro" id="IPR036291">
    <property type="entry name" value="NAD(P)-bd_dom_sf"/>
</dbReference>
<evidence type="ECO:0000313" key="2">
    <source>
        <dbReference type="Proteomes" id="UP000320393"/>
    </source>
</evidence>
<name>A0A537LUM3_9BACT</name>
<feature type="non-terminal residue" evidence="1">
    <location>
        <position position="61"/>
    </location>
</feature>
<dbReference type="Gene3D" id="3.40.50.720">
    <property type="entry name" value="NAD(P)-binding Rossmann-like Domain"/>
    <property type="match status" value="1"/>
</dbReference>
<dbReference type="EMBL" id="VBAM01000213">
    <property type="protein sequence ID" value="TMJ11714.1"/>
    <property type="molecule type" value="Genomic_DNA"/>
</dbReference>
<dbReference type="AlphaFoldDB" id="A0A537LUM3"/>
<sequence>MAGRRRVTIGIIGAGFVANVHVENYGKVHGVDLRVKGVASLRPERGKEFAARHDLPRVYPS</sequence>